<feature type="domain" description="Peptidase S24/S26A/S26B/S26C" evidence="8">
    <location>
        <begin position="17"/>
        <end position="139"/>
    </location>
</feature>
<protein>
    <recommendedName>
        <fullName evidence="8">Peptidase S24/S26A/S26B/S26C domain-containing protein</fullName>
    </recommendedName>
</protein>
<evidence type="ECO:0000256" key="6">
    <source>
        <dbReference type="ARBA" id="ARBA00023236"/>
    </source>
</evidence>
<dbReference type="AlphaFoldDB" id="A0A2K9NAZ0"/>
<dbReference type="InterPro" id="IPR015927">
    <property type="entry name" value="Peptidase_S24_S26A/B/C"/>
</dbReference>
<keyword evidence="2" id="KW-0227">DNA damage</keyword>
<evidence type="ECO:0000313" key="9">
    <source>
        <dbReference type="EMBL" id="AUN30298.1"/>
    </source>
</evidence>
<dbReference type="CDD" id="cd06529">
    <property type="entry name" value="S24_LexA-like"/>
    <property type="match status" value="1"/>
</dbReference>
<dbReference type="InterPro" id="IPR050077">
    <property type="entry name" value="LexA_repressor"/>
</dbReference>
<evidence type="ECO:0000256" key="7">
    <source>
        <dbReference type="RuleBase" id="RU003991"/>
    </source>
</evidence>
<dbReference type="Proteomes" id="UP000234752">
    <property type="component" value="Chromosome eg_1"/>
</dbReference>
<keyword evidence="10" id="KW-1185">Reference proteome</keyword>
<evidence type="ECO:0000256" key="4">
    <source>
        <dbReference type="ARBA" id="ARBA00022813"/>
    </source>
</evidence>
<dbReference type="GO" id="GO:0009432">
    <property type="term" value="P:SOS response"/>
    <property type="evidence" value="ECO:0007669"/>
    <property type="project" value="UniProtKB-KW"/>
</dbReference>
<dbReference type="GO" id="GO:0006355">
    <property type="term" value="P:regulation of DNA-templated transcription"/>
    <property type="evidence" value="ECO:0007669"/>
    <property type="project" value="InterPro"/>
</dbReference>
<dbReference type="PANTHER" id="PTHR33516">
    <property type="entry name" value="LEXA REPRESSOR"/>
    <property type="match status" value="1"/>
</dbReference>
<dbReference type="Pfam" id="PF00717">
    <property type="entry name" value="Peptidase_S24"/>
    <property type="match status" value="1"/>
</dbReference>
<evidence type="ECO:0000256" key="5">
    <source>
        <dbReference type="ARBA" id="ARBA00023204"/>
    </source>
</evidence>
<reference evidence="9 10" key="1">
    <citation type="submission" date="2017-12" db="EMBL/GenBank/DDBJ databases">
        <title>Genomes of bacteria within cyanobacterial aggregates.</title>
        <authorList>
            <person name="Cai H."/>
        </authorList>
    </citation>
    <scope>NUCLEOTIDE SEQUENCE [LARGE SCALE GENOMIC DNA]</scope>
    <source>
        <strain evidence="9 10">TH16</strain>
    </source>
</reference>
<dbReference type="KEGG" id="ncb:C0V82_08685"/>
<evidence type="ECO:0000259" key="8">
    <source>
        <dbReference type="Pfam" id="PF00717"/>
    </source>
</evidence>
<dbReference type="GO" id="GO:0016787">
    <property type="term" value="F:hydrolase activity"/>
    <property type="evidence" value="ECO:0007669"/>
    <property type="project" value="UniProtKB-KW"/>
</dbReference>
<evidence type="ECO:0000256" key="3">
    <source>
        <dbReference type="ARBA" id="ARBA00022801"/>
    </source>
</evidence>
<comment type="similarity">
    <text evidence="1 7">Belongs to the peptidase S24 family.</text>
</comment>
<dbReference type="InterPro" id="IPR039418">
    <property type="entry name" value="LexA-like"/>
</dbReference>
<proteinExistence type="inferred from homology"/>
<dbReference type="GO" id="GO:0006281">
    <property type="term" value="P:DNA repair"/>
    <property type="evidence" value="ECO:0007669"/>
    <property type="project" value="UniProtKB-KW"/>
</dbReference>
<keyword evidence="3 7" id="KW-0378">Hydrolase</keyword>
<dbReference type="SUPFAM" id="SSF51306">
    <property type="entry name" value="LexA/Signal peptidase"/>
    <property type="match status" value="1"/>
</dbReference>
<dbReference type="OrthoDB" id="9802364at2"/>
<keyword evidence="6" id="KW-0742">SOS response</keyword>
<evidence type="ECO:0000256" key="2">
    <source>
        <dbReference type="ARBA" id="ARBA00022763"/>
    </source>
</evidence>
<dbReference type="InterPro" id="IPR036286">
    <property type="entry name" value="LexA/Signal_pep-like_sf"/>
</dbReference>
<dbReference type="InterPro" id="IPR006197">
    <property type="entry name" value="Peptidase_S24_LexA"/>
</dbReference>
<dbReference type="PRINTS" id="PR00726">
    <property type="entry name" value="LEXASERPTASE"/>
</dbReference>
<keyword evidence="5" id="KW-0234">DNA repair</keyword>
<dbReference type="Gene3D" id="2.10.109.10">
    <property type="entry name" value="Umud Fragment, subunit A"/>
    <property type="match status" value="1"/>
</dbReference>
<accession>A0A2K9NAZ0</accession>
<dbReference type="NCBIfam" id="NF007621">
    <property type="entry name" value="PRK10276.1"/>
    <property type="match status" value="1"/>
</dbReference>
<sequence>MMEYHDIAQRPPLCPVPVFQQRVGAGFPSPAADYAEGRLDFNRLLVHRPASTFAVRITGTSMVGAGIVDGGMVVVDRSVKPVPGKVIVAIVDGSLVVKRLRKDRDGSIYLDSHPAPGHEDMHPPIRIGDGMQFEVWGCVTSAITFMA</sequence>
<dbReference type="PANTHER" id="PTHR33516:SF2">
    <property type="entry name" value="LEXA REPRESSOR-RELATED"/>
    <property type="match status" value="1"/>
</dbReference>
<dbReference type="GO" id="GO:0003677">
    <property type="term" value="F:DNA binding"/>
    <property type="evidence" value="ECO:0007669"/>
    <property type="project" value="InterPro"/>
</dbReference>
<evidence type="ECO:0000256" key="1">
    <source>
        <dbReference type="ARBA" id="ARBA00007484"/>
    </source>
</evidence>
<dbReference type="RefSeq" id="WP_102111990.1">
    <property type="nucleotide sequence ID" value="NZ_BMGN01000002.1"/>
</dbReference>
<name>A0A2K9NAZ0_9PROT</name>
<keyword evidence="4 7" id="KW-0068">Autocatalytic cleavage</keyword>
<gene>
    <name evidence="9" type="ORF">C0V82_08685</name>
</gene>
<dbReference type="EMBL" id="CP025611">
    <property type="protein sequence ID" value="AUN30298.1"/>
    <property type="molecule type" value="Genomic_DNA"/>
</dbReference>
<evidence type="ECO:0000313" key="10">
    <source>
        <dbReference type="Proteomes" id="UP000234752"/>
    </source>
</evidence>
<organism evidence="9 10">
    <name type="scientific">Niveispirillum cyanobacteriorum</name>
    <dbReference type="NCBI Taxonomy" id="1612173"/>
    <lineage>
        <taxon>Bacteria</taxon>
        <taxon>Pseudomonadati</taxon>
        <taxon>Pseudomonadota</taxon>
        <taxon>Alphaproteobacteria</taxon>
        <taxon>Rhodospirillales</taxon>
        <taxon>Azospirillaceae</taxon>
        <taxon>Niveispirillum</taxon>
    </lineage>
</organism>